<comment type="similarity">
    <text evidence="1">Belongs to the ustYa family.</text>
</comment>
<accession>A0A167YU29</accession>
<protein>
    <recommendedName>
        <fullName evidence="6">Tat pathway signal sequence</fullName>
    </recommendedName>
</protein>
<dbReference type="OrthoDB" id="3687641at2759"/>
<keyword evidence="5" id="KW-1185">Reference proteome</keyword>
<feature type="region of interest" description="Disordered" evidence="2">
    <location>
        <begin position="1"/>
        <end position="33"/>
    </location>
</feature>
<feature type="transmembrane region" description="Helical" evidence="3">
    <location>
        <begin position="44"/>
        <end position="64"/>
    </location>
</feature>
<evidence type="ECO:0008006" key="6">
    <source>
        <dbReference type="Google" id="ProtNLM"/>
    </source>
</evidence>
<evidence type="ECO:0000313" key="4">
    <source>
        <dbReference type="EMBL" id="OAA66686.1"/>
    </source>
</evidence>
<dbReference type="PANTHER" id="PTHR33365">
    <property type="entry name" value="YALI0B05434P"/>
    <property type="match status" value="1"/>
</dbReference>
<name>A0A167YU29_9HYPO</name>
<dbReference type="GO" id="GO:0043386">
    <property type="term" value="P:mycotoxin biosynthetic process"/>
    <property type="evidence" value="ECO:0007669"/>
    <property type="project" value="InterPro"/>
</dbReference>
<reference evidence="4 5" key="1">
    <citation type="journal article" date="2016" name="Genome Biol. Evol.">
        <title>Divergent and convergent evolution of fungal pathogenicity.</title>
        <authorList>
            <person name="Shang Y."/>
            <person name="Xiao G."/>
            <person name="Zheng P."/>
            <person name="Cen K."/>
            <person name="Zhan S."/>
            <person name="Wang C."/>
        </authorList>
    </citation>
    <scope>NUCLEOTIDE SEQUENCE [LARGE SCALE GENOMIC DNA]</scope>
    <source>
        <strain evidence="4 5">RCEF 264</strain>
    </source>
</reference>
<comment type="caution">
    <text evidence="4">The sequence shown here is derived from an EMBL/GenBank/DDBJ whole genome shotgun (WGS) entry which is preliminary data.</text>
</comment>
<dbReference type="EMBL" id="AZHD01000002">
    <property type="protein sequence ID" value="OAA66686.1"/>
    <property type="molecule type" value="Genomic_DNA"/>
</dbReference>
<keyword evidence="3" id="KW-0812">Transmembrane</keyword>
<dbReference type="AlphaFoldDB" id="A0A167YU29"/>
<dbReference type="PANTHER" id="PTHR33365:SF7">
    <property type="entry name" value="TAT PATHWAY SIGNAL SEQUENCE"/>
    <property type="match status" value="1"/>
</dbReference>
<organism evidence="4 5">
    <name type="scientific">Niveomyces insectorum RCEF 264</name>
    <dbReference type="NCBI Taxonomy" id="1081102"/>
    <lineage>
        <taxon>Eukaryota</taxon>
        <taxon>Fungi</taxon>
        <taxon>Dikarya</taxon>
        <taxon>Ascomycota</taxon>
        <taxon>Pezizomycotina</taxon>
        <taxon>Sordariomycetes</taxon>
        <taxon>Hypocreomycetidae</taxon>
        <taxon>Hypocreales</taxon>
        <taxon>Cordycipitaceae</taxon>
        <taxon>Niveomyces</taxon>
    </lineage>
</organism>
<keyword evidence="3" id="KW-0472">Membrane</keyword>
<sequence>MDSQKNSTTADYSPLLTDSEKDSEEGTPDVPFERHDNRKLRSKWWRWSLGLLLFTAYSLLLVAATRHWTPPSLNPFQTYTPAKEVISYHRHQFDGSLGLRTKYTGEPRPEVEQAWGRIFKNYNLRFTAEEMRKLNRTALELRNGGGYFGQLSAYHHLHCLKMLRQVLWHDLYNVSIPALRGHADHCIDDIRHSLMCQADLSVVTFYWHPKMRKPMPNFHLDQTCVNWDKLDAWAAKRSFSIFDQKTLVHPQLGLSFPMVNGEIQVHGGHDHEHLLNHTQDLPPVWPEETEE</sequence>
<keyword evidence="3" id="KW-1133">Transmembrane helix</keyword>
<proteinExistence type="inferred from homology"/>
<evidence type="ECO:0000256" key="3">
    <source>
        <dbReference type="SAM" id="Phobius"/>
    </source>
</evidence>
<evidence type="ECO:0000313" key="5">
    <source>
        <dbReference type="Proteomes" id="UP000076874"/>
    </source>
</evidence>
<evidence type="ECO:0000256" key="1">
    <source>
        <dbReference type="ARBA" id="ARBA00035112"/>
    </source>
</evidence>
<dbReference type="Pfam" id="PF11807">
    <property type="entry name" value="UstYa"/>
    <property type="match status" value="1"/>
</dbReference>
<evidence type="ECO:0000256" key="2">
    <source>
        <dbReference type="SAM" id="MobiDB-lite"/>
    </source>
</evidence>
<feature type="compositionally biased region" description="Polar residues" evidence="2">
    <location>
        <begin position="1"/>
        <end position="11"/>
    </location>
</feature>
<dbReference type="InterPro" id="IPR021765">
    <property type="entry name" value="UstYa-like"/>
</dbReference>
<dbReference type="Proteomes" id="UP000076874">
    <property type="component" value="Unassembled WGS sequence"/>
</dbReference>
<gene>
    <name evidence="4" type="ORF">SPI_01262</name>
</gene>